<feature type="signal peptide" evidence="1">
    <location>
        <begin position="1"/>
        <end position="21"/>
    </location>
</feature>
<dbReference type="AlphaFoldDB" id="A0A143BNC7"/>
<gene>
    <name evidence="2" type="ORF">GEMMAAP_17430</name>
</gene>
<keyword evidence="1" id="KW-0732">Signal</keyword>
<accession>A0A143BNC7</accession>
<name>A0A143BNC7_9BACT</name>
<protein>
    <recommendedName>
        <fullName evidence="4">DUF3108 domain-containing protein</fullName>
    </recommendedName>
</protein>
<sequence length="247" mass="26658">MIRTVLWAVVFATGLGSTAHAQATALSTQVDPARLKVGVDSFAVLMRGTPMGWQTLARTRDSQTMGWELRDAIALGGMVNQESILSFTATLAERTLRQSGVMRGAPMRIALDFVPAADGVRIIGQSATPTSAGGVLAIDTVVPVGTVDDNAVTPLLAAVRWREGLDLRVPVLTSGKGTVAEYRLRVLRADTVTVPAGHFDVWRIEQQAERSMVTLFVTRTAPYRLVRMQESGMSLDIVLVSTRNTPR</sequence>
<organism evidence="2 3">
    <name type="scientific">Gemmatimonas phototrophica</name>
    <dbReference type="NCBI Taxonomy" id="1379270"/>
    <lineage>
        <taxon>Bacteria</taxon>
        <taxon>Pseudomonadati</taxon>
        <taxon>Gemmatimonadota</taxon>
        <taxon>Gemmatimonadia</taxon>
        <taxon>Gemmatimonadales</taxon>
        <taxon>Gemmatimonadaceae</taxon>
        <taxon>Gemmatimonas</taxon>
    </lineage>
</organism>
<proteinExistence type="predicted"/>
<feature type="chain" id="PRO_5007507023" description="DUF3108 domain-containing protein" evidence="1">
    <location>
        <begin position="22"/>
        <end position="247"/>
    </location>
</feature>
<evidence type="ECO:0000313" key="3">
    <source>
        <dbReference type="Proteomes" id="UP000076404"/>
    </source>
</evidence>
<dbReference type="KEGG" id="gph:GEMMAAP_17430"/>
<dbReference type="EMBL" id="CP011454">
    <property type="protein sequence ID" value="AMW06085.1"/>
    <property type="molecule type" value="Genomic_DNA"/>
</dbReference>
<dbReference type="Proteomes" id="UP000076404">
    <property type="component" value="Chromosome"/>
</dbReference>
<evidence type="ECO:0000256" key="1">
    <source>
        <dbReference type="SAM" id="SignalP"/>
    </source>
</evidence>
<evidence type="ECO:0008006" key="4">
    <source>
        <dbReference type="Google" id="ProtNLM"/>
    </source>
</evidence>
<dbReference type="Pfam" id="PF11306">
    <property type="entry name" value="DUF3108"/>
    <property type="match status" value="1"/>
</dbReference>
<evidence type="ECO:0000313" key="2">
    <source>
        <dbReference type="EMBL" id="AMW06085.1"/>
    </source>
</evidence>
<dbReference type="InterPro" id="IPR021457">
    <property type="entry name" value="DUF3108"/>
</dbReference>
<dbReference type="RefSeq" id="WP_026848184.1">
    <property type="nucleotide sequence ID" value="NZ_CP011454.1"/>
</dbReference>
<reference evidence="2 3" key="1">
    <citation type="journal article" date="2014" name="Proc. Natl. Acad. Sci. U.S.A.">
        <title>Functional type 2 photosynthetic reaction centers found in the rare bacterial phylum Gemmatimonadetes.</title>
        <authorList>
            <person name="Zeng Y."/>
            <person name="Feng F."/>
            <person name="Medova H."/>
            <person name="Dean J."/>
            <person name="Koblizek M."/>
        </authorList>
    </citation>
    <scope>NUCLEOTIDE SEQUENCE [LARGE SCALE GENOMIC DNA]</scope>
    <source>
        <strain evidence="2 3">AP64</strain>
    </source>
</reference>
<keyword evidence="3" id="KW-1185">Reference proteome</keyword>
<reference evidence="2 3" key="2">
    <citation type="journal article" date="2016" name="Environ. Microbiol. Rep.">
        <title>Metagenomic evidence for the presence of phototrophic Gemmatimonadetes bacteria in diverse environments.</title>
        <authorList>
            <person name="Zeng Y."/>
            <person name="Baumbach J."/>
            <person name="Barbosa E.G."/>
            <person name="Azevedo V."/>
            <person name="Zhang C."/>
            <person name="Koblizek M."/>
        </authorList>
    </citation>
    <scope>NUCLEOTIDE SEQUENCE [LARGE SCALE GENOMIC DNA]</scope>
    <source>
        <strain evidence="2 3">AP64</strain>
    </source>
</reference>